<feature type="non-terminal residue" evidence="1">
    <location>
        <position position="167"/>
    </location>
</feature>
<organism evidence="1">
    <name type="scientific">marine metagenome</name>
    <dbReference type="NCBI Taxonomy" id="408172"/>
    <lineage>
        <taxon>unclassified sequences</taxon>
        <taxon>metagenomes</taxon>
        <taxon>ecological metagenomes</taxon>
    </lineage>
</organism>
<reference evidence="1" key="1">
    <citation type="submission" date="2018-05" db="EMBL/GenBank/DDBJ databases">
        <authorList>
            <person name="Lanie J.A."/>
            <person name="Ng W.-L."/>
            <person name="Kazmierczak K.M."/>
            <person name="Andrzejewski T.M."/>
            <person name="Davidsen T.M."/>
            <person name="Wayne K.J."/>
            <person name="Tettelin H."/>
            <person name="Glass J.I."/>
            <person name="Rusch D."/>
            <person name="Podicherti R."/>
            <person name="Tsui H.-C.T."/>
            <person name="Winkler M.E."/>
        </authorList>
    </citation>
    <scope>NUCLEOTIDE SEQUENCE</scope>
</reference>
<evidence type="ECO:0000313" key="1">
    <source>
        <dbReference type="EMBL" id="SVB47363.1"/>
    </source>
</evidence>
<feature type="non-terminal residue" evidence="1">
    <location>
        <position position="1"/>
    </location>
</feature>
<name>A0A382EBN9_9ZZZZ</name>
<protein>
    <submittedName>
        <fullName evidence="1">Uncharacterized protein</fullName>
    </submittedName>
</protein>
<proteinExistence type="predicted"/>
<dbReference type="AlphaFoldDB" id="A0A382EBN9"/>
<sequence length="167" mass="17330">VPGVDNGSGIYTVDAGDTETTSLVASTIALGTAVVVDDFNNILSSSTIPADNFSSGTNNAIVIDKTKPSIQTISARLNNTPITTNTTITAKKDDAIEFTFNFNEPTKLSGDGEITLNSGGKATFTAYSDSDAPTATYTVASGDETAVGVFLDITDYDLKSNNLTDNP</sequence>
<accession>A0A382EBN9</accession>
<dbReference type="EMBL" id="UINC01043391">
    <property type="protein sequence ID" value="SVB47363.1"/>
    <property type="molecule type" value="Genomic_DNA"/>
</dbReference>
<gene>
    <name evidence="1" type="ORF">METZ01_LOCUS200217</name>
</gene>